<dbReference type="PROSITE" id="PS51186">
    <property type="entry name" value="GNAT"/>
    <property type="match status" value="1"/>
</dbReference>
<dbReference type="InterPro" id="IPR016181">
    <property type="entry name" value="Acyl_CoA_acyltransferase"/>
</dbReference>
<dbReference type="Proteomes" id="UP000654947">
    <property type="component" value="Unassembled WGS sequence"/>
</dbReference>
<gene>
    <name evidence="5" type="ORF">GCM10007147_36820</name>
</gene>
<comment type="caution">
    <text evidence="5">The sequence shown here is derived from an EMBL/GenBank/DDBJ whole genome shotgun (WGS) entry which is preliminary data.</text>
</comment>
<evidence type="ECO:0000259" key="4">
    <source>
        <dbReference type="PROSITE" id="PS51186"/>
    </source>
</evidence>
<dbReference type="CDD" id="cd04301">
    <property type="entry name" value="NAT_SF"/>
    <property type="match status" value="1"/>
</dbReference>
<dbReference type="Pfam" id="PF13508">
    <property type="entry name" value="Acetyltransf_7"/>
    <property type="match status" value="1"/>
</dbReference>
<feature type="region of interest" description="Disordered" evidence="3">
    <location>
        <begin position="185"/>
        <end position="204"/>
    </location>
</feature>
<keyword evidence="1" id="KW-0808">Transferase</keyword>
<dbReference type="SUPFAM" id="SSF55729">
    <property type="entry name" value="Acyl-CoA N-acyltransferases (Nat)"/>
    <property type="match status" value="1"/>
</dbReference>
<name>A0A918XJ12_9ACTN</name>
<dbReference type="AlphaFoldDB" id="A0A918XJ12"/>
<evidence type="ECO:0000313" key="5">
    <source>
        <dbReference type="EMBL" id="GHD32868.1"/>
    </source>
</evidence>
<evidence type="ECO:0000256" key="2">
    <source>
        <dbReference type="ARBA" id="ARBA00023315"/>
    </source>
</evidence>
<keyword evidence="2" id="KW-0012">Acyltransferase</keyword>
<feature type="domain" description="N-acetyltransferase" evidence="4">
    <location>
        <begin position="5"/>
        <end position="182"/>
    </location>
</feature>
<reference evidence="5 6" key="1">
    <citation type="journal article" date="2014" name="Int. J. Syst. Evol. Microbiol.">
        <title>Complete genome sequence of Corynebacterium casei LMG S-19264T (=DSM 44701T), isolated from a smear-ripened cheese.</title>
        <authorList>
            <consortium name="US DOE Joint Genome Institute (JGI-PGF)"/>
            <person name="Walter F."/>
            <person name="Albersmeier A."/>
            <person name="Kalinowski J."/>
            <person name="Ruckert C."/>
        </authorList>
    </citation>
    <scope>NUCLEOTIDE SEQUENCE [LARGE SCALE GENOMIC DNA]</scope>
    <source>
        <strain evidence="5 6">KCTC 19473</strain>
    </source>
</reference>
<evidence type="ECO:0000256" key="1">
    <source>
        <dbReference type="ARBA" id="ARBA00022679"/>
    </source>
</evidence>
<evidence type="ECO:0000313" key="6">
    <source>
        <dbReference type="Proteomes" id="UP000654947"/>
    </source>
</evidence>
<protein>
    <submittedName>
        <fullName evidence="5">Acetyltransferase</fullName>
    </submittedName>
</protein>
<dbReference type="RefSeq" id="WP_017576792.1">
    <property type="nucleotide sequence ID" value="NZ_BMXL01000025.1"/>
</dbReference>
<organism evidence="5 6">
    <name type="scientific">Nocardiopsis kunsanensis</name>
    <dbReference type="NCBI Taxonomy" id="141693"/>
    <lineage>
        <taxon>Bacteria</taxon>
        <taxon>Bacillati</taxon>
        <taxon>Actinomycetota</taxon>
        <taxon>Actinomycetes</taxon>
        <taxon>Streptosporangiales</taxon>
        <taxon>Nocardiopsidaceae</taxon>
        <taxon>Nocardiopsis</taxon>
    </lineage>
</organism>
<keyword evidence="6" id="KW-1185">Reference proteome</keyword>
<evidence type="ECO:0000256" key="3">
    <source>
        <dbReference type="SAM" id="MobiDB-lite"/>
    </source>
</evidence>
<dbReference type="PANTHER" id="PTHR43877">
    <property type="entry name" value="AMINOALKYLPHOSPHONATE N-ACETYLTRANSFERASE-RELATED-RELATED"/>
    <property type="match status" value="1"/>
</dbReference>
<dbReference type="InterPro" id="IPR000182">
    <property type="entry name" value="GNAT_dom"/>
</dbReference>
<dbReference type="Gene3D" id="3.40.630.30">
    <property type="match status" value="1"/>
</dbReference>
<proteinExistence type="predicted"/>
<dbReference type="GO" id="GO:0016747">
    <property type="term" value="F:acyltransferase activity, transferring groups other than amino-acyl groups"/>
    <property type="evidence" value="ECO:0007669"/>
    <property type="project" value="InterPro"/>
</dbReference>
<sequence>MDAETELRELAPDPFTHAVPALIRIYEAAMAPPAEQLPGRAAVMSAHAEHPGFRSVVAVRDEEPVGFAYAFRGRPGQWWHDVVEAGMRARWNDRQVRRYLDSAVEIAEVHVHPGAQNRGIGRCMLHALCEGRPERTALLSTRTGPTPARHLYVSCGFTALLEGLTFPGSPDQPFDILAARLPLRGSGSRRSPGRSPWWPWTGSK</sequence>
<dbReference type="EMBL" id="BMXL01000025">
    <property type="protein sequence ID" value="GHD32868.1"/>
    <property type="molecule type" value="Genomic_DNA"/>
</dbReference>
<accession>A0A918XJ12</accession>
<dbReference type="InterPro" id="IPR050832">
    <property type="entry name" value="Bact_Acetyltransf"/>
</dbReference>